<reference evidence="2" key="1">
    <citation type="submission" date="2017-05" db="EMBL/GenBank/DDBJ databases">
        <authorList>
            <person name="Sung H."/>
        </authorList>
    </citation>
    <scope>NUCLEOTIDE SEQUENCE [LARGE SCALE GENOMIC DNA]</scope>
    <source>
        <strain evidence="2">AR23208</strain>
    </source>
</reference>
<protein>
    <submittedName>
        <fullName evidence="1">Uncharacterized protein</fullName>
    </submittedName>
</protein>
<dbReference type="AlphaFoldDB" id="A0A1Y0IVE2"/>
<dbReference type="Proteomes" id="UP000195437">
    <property type="component" value="Chromosome"/>
</dbReference>
<evidence type="ECO:0000313" key="2">
    <source>
        <dbReference type="Proteomes" id="UP000195437"/>
    </source>
</evidence>
<gene>
    <name evidence="1" type="ORF">CBW65_21740</name>
</gene>
<name>A0A1Y0IVE2_9BACL</name>
<dbReference type="KEGG" id="tum:CBW65_21740"/>
<dbReference type="OrthoDB" id="2381018at2"/>
<dbReference type="EMBL" id="CP021434">
    <property type="protein sequence ID" value="ARU63314.1"/>
    <property type="molecule type" value="Genomic_DNA"/>
</dbReference>
<organism evidence="1 2">
    <name type="scientific">Tumebacillus avium</name>
    <dbReference type="NCBI Taxonomy" id="1903704"/>
    <lineage>
        <taxon>Bacteria</taxon>
        <taxon>Bacillati</taxon>
        <taxon>Bacillota</taxon>
        <taxon>Bacilli</taxon>
        <taxon>Bacillales</taxon>
        <taxon>Alicyclobacillaceae</taxon>
        <taxon>Tumebacillus</taxon>
    </lineage>
</organism>
<evidence type="ECO:0000313" key="1">
    <source>
        <dbReference type="EMBL" id="ARU63314.1"/>
    </source>
</evidence>
<dbReference type="RefSeq" id="WP_087458658.1">
    <property type="nucleotide sequence ID" value="NZ_CP021434.1"/>
</dbReference>
<sequence>MSIYYYSFRLGELYDAVGSNDQLLLKKAQLLLYRDPELYTVVQAILRDGLLYHETFSDDMYNEALTKVVQVLPSYQNIFDDKDYQVDYHDTWRKLPKGGLLRDYWNCLTHGRYLFDHPIKPKTLLRYGYLLQDELPQFLRLVEQDGGKLPWYFFQHTIDCIRRTMEAGDDLFVSIAIRGRRYRLMRPQKS</sequence>
<proteinExistence type="predicted"/>
<keyword evidence="2" id="KW-1185">Reference proteome</keyword>
<accession>A0A1Y0IVE2</accession>